<dbReference type="InterPro" id="IPR036465">
    <property type="entry name" value="vWFA_dom_sf"/>
</dbReference>
<comment type="caution">
    <text evidence="2">The sequence shown here is derived from an EMBL/GenBank/DDBJ whole genome shotgun (WGS) entry which is preliminary data.</text>
</comment>
<dbReference type="AlphaFoldDB" id="A0A0C1Z9K5"/>
<accession>A0A0C1Z9K5</accession>
<evidence type="ECO:0000256" key="1">
    <source>
        <dbReference type="SAM" id="MobiDB-lite"/>
    </source>
</evidence>
<sequence>MCLALGCGGNDTQQTPTGDGVSSVTLGEDDSGDQDATSSDSLGDDSSDKLDVSNGSGDSGSADDGGPMGECQKVDLLFVIDNSGSMQDEQASLVASFEGFVAGIQAELSQAESYHIGVVTTDAYSGNGSGCNTLGALVTSTSGDASSNTNCEPFSSGARYLDETEPDLAAKFSCIAQVGISGSGDEIQAQAGYHALSPLMNGPGACNEGFIRDDALLVVVIISDENDQEVCVPFFGCMGGSEGDPVDWFEKFKAYKNGIQENIVVLALVGDGDNSCGADNCSRLIALTNWFFNGSVGDICAPSYETFFNDAIAVIDDACDNFTPPE</sequence>
<dbReference type="Proteomes" id="UP000031599">
    <property type="component" value="Unassembled WGS sequence"/>
</dbReference>
<dbReference type="EMBL" id="JMCC02000076">
    <property type="protein sequence ID" value="KIG14249.1"/>
    <property type="molecule type" value="Genomic_DNA"/>
</dbReference>
<evidence type="ECO:0008006" key="4">
    <source>
        <dbReference type="Google" id="ProtNLM"/>
    </source>
</evidence>
<feature type="region of interest" description="Disordered" evidence="1">
    <location>
        <begin position="1"/>
        <end position="67"/>
    </location>
</feature>
<gene>
    <name evidence="2" type="ORF">DB30_06998</name>
</gene>
<feature type="compositionally biased region" description="Low complexity" evidence="1">
    <location>
        <begin position="52"/>
        <end position="65"/>
    </location>
</feature>
<dbReference type="Gene3D" id="3.40.50.410">
    <property type="entry name" value="von Willebrand factor, type A domain"/>
    <property type="match status" value="1"/>
</dbReference>
<proteinExistence type="predicted"/>
<reference evidence="2 3" key="1">
    <citation type="submission" date="2014-12" db="EMBL/GenBank/DDBJ databases">
        <title>Genome assembly of Enhygromyxa salina DSM 15201.</title>
        <authorList>
            <person name="Sharma G."/>
            <person name="Subramanian S."/>
        </authorList>
    </citation>
    <scope>NUCLEOTIDE SEQUENCE [LARGE SCALE GENOMIC DNA]</scope>
    <source>
        <strain evidence="2 3">DSM 15201</strain>
    </source>
</reference>
<organism evidence="2 3">
    <name type="scientific">Enhygromyxa salina</name>
    <dbReference type="NCBI Taxonomy" id="215803"/>
    <lineage>
        <taxon>Bacteria</taxon>
        <taxon>Pseudomonadati</taxon>
        <taxon>Myxococcota</taxon>
        <taxon>Polyangia</taxon>
        <taxon>Nannocystales</taxon>
        <taxon>Nannocystaceae</taxon>
        <taxon>Enhygromyxa</taxon>
    </lineage>
</organism>
<evidence type="ECO:0000313" key="2">
    <source>
        <dbReference type="EMBL" id="KIG14249.1"/>
    </source>
</evidence>
<dbReference type="SUPFAM" id="SSF53300">
    <property type="entry name" value="vWA-like"/>
    <property type="match status" value="1"/>
</dbReference>
<feature type="compositionally biased region" description="Polar residues" evidence="1">
    <location>
        <begin position="10"/>
        <end position="25"/>
    </location>
</feature>
<protein>
    <recommendedName>
        <fullName evidence="4">VWFA domain-containing protein</fullName>
    </recommendedName>
</protein>
<name>A0A0C1Z9K5_9BACT</name>
<evidence type="ECO:0000313" key="3">
    <source>
        <dbReference type="Proteomes" id="UP000031599"/>
    </source>
</evidence>